<dbReference type="RefSeq" id="WP_106773264.1">
    <property type="nucleotide sequence ID" value="NZ_PXYK01000015.1"/>
</dbReference>
<evidence type="ECO:0000313" key="2">
    <source>
        <dbReference type="EMBL" id="PSJ58027.1"/>
    </source>
</evidence>
<keyword evidence="3" id="KW-1185">Reference proteome</keyword>
<proteinExistence type="predicted"/>
<dbReference type="OrthoDB" id="8087525at2"/>
<evidence type="ECO:0000256" key="1">
    <source>
        <dbReference type="SAM" id="MobiDB-lite"/>
    </source>
</evidence>
<dbReference type="Proteomes" id="UP000241229">
    <property type="component" value="Unassembled WGS sequence"/>
</dbReference>
<reference evidence="2 3" key="1">
    <citation type="submission" date="2018-03" db="EMBL/GenBank/DDBJ databases">
        <title>The draft genome of Mesorhizobium sp. 6GN-30.</title>
        <authorList>
            <person name="Liu L."/>
            <person name="Li L."/>
            <person name="Wang T."/>
            <person name="Zhang X."/>
            <person name="Liang L."/>
        </authorList>
    </citation>
    <scope>NUCLEOTIDE SEQUENCE [LARGE SCALE GENOMIC DNA]</scope>
    <source>
        <strain evidence="2 3">6GN30</strain>
    </source>
</reference>
<organism evidence="2 3">
    <name type="scientific">Kumtagia ephedrae</name>
    <dbReference type="NCBI Taxonomy" id="2116701"/>
    <lineage>
        <taxon>Bacteria</taxon>
        <taxon>Pseudomonadati</taxon>
        <taxon>Pseudomonadota</taxon>
        <taxon>Alphaproteobacteria</taxon>
        <taxon>Hyphomicrobiales</taxon>
        <taxon>Phyllobacteriaceae</taxon>
        <taxon>Kumtagia</taxon>
    </lineage>
</organism>
<protein>
    <submittedName>
        <fullName evidence="2">Uncharacterized protein</fullName>
    </submittedName>
</protein>
<comment type="caution">
    <text evidence="2">The sequence shown here is derived from an EMBL/GenBank/DDBJ whole genome shotgun (WGS) entry which is preliminary data.</text>
</comment>
<gene>
    <name evidence="2" type="ORF">C7I84_16310</name>
</gene>
<evidence type="ECO:0000313" key="3">
    <source>
        <dbReference type="Proteomes" id="UP000241229"/>
    </source>
</evidence>
<feature type="compositionally biased region" description="Basic residues" evidence="1">
    <location>
        <begin position="67"/>
        <end position="76"/>
    </location>
</feature>
<accession>A0A2P7S6G8</accession>
<sequence>MTKAIERLSLLKTSRSRAETKAEVTDSAARTIVATEAAKRDAKTAKLRQARLAREALQVDAPPEKRGSRKPAKKKA</sequence>
<feature type="region of interest" description="Disordered" evidence="1">
    <location>
        <begin position="53"/>
        <end position="76"/>
    </location>
</feature>
<dbReference type="EMBL" id="PXYK01000015">
    <property type="protein sequence ID" value="PSJ58027.1"/>
    <property type="molecule type" value="Genomic_DNA"/>
</dbReference>
<dbReference type="AlphaFoldDB" id="A0A2P7S6G8"/>
<name>A0A2P7S6G8_9HYPH</name>